<feature type="transmembrane region" description="Helical" evidence="12">
    <location>
        <begin position="114"/>
        <end position="137"/>
    </location>
</feature>
<comment type="similarity">
    <text evidence="2">Belongs to the cytochrome ubiquinol oxidase subunit 2 family.</text>
</comment>
<accession>A0A810L745</accession>
<feature type="transmembrane region" description="Helical" evidence="12">
    <location>
        <begin position="82"/>
        <end position="102"/>
    </location>
</feature>
<feature type="transmembrane region" description="Helical" evidence="12">
    <location>
        <begin position="6"/>
        <end position="36"/>
    </location>
</feature>
<evidence type="ECO:0000256" key="5">
    <source>
        <dbReference type="ARBA" id="ARBA00022617"/>
    </source>
</evidence>
<feature type="transmembrane region" description="Helical" evidence="12">
    <location>
        <begin position="247"/>
        <end position="269"/>
    </location>
</feature>
<protein>
    <submittedName>
        <fullName evidence="13">Cytochrome c oxidase assembly protein</fullName>
    </submittedName>
</protein>
<proteinExistence type="inferred from homology"/>
<dbReference type="OrthoDB" id="9776710at2"/>
<dbReference type="GO" id="GO:0005886">
    <property type="term" value="C:plasma membrane"/>
    <property type="evidence" value="ECO:0007669"/>
    <property type="project" value="UniProtKB-SubCell"/>
</dbReference>
<feature type="transmembrane region" description="Helical" evidence="12">
    <location>
        <begin position="296"/>
        <end position="319"/>
    </location>
</feature>
<reference evidence="13" key="1">
    <citation type="submission" date="2020-08" db="EMBL/GenBank/DDBJ databases">
        <title>Whole genome shotgun sequence of Actinocatenispora sera NBRC 101916.</title>
        <authorList>
            <person name="Komaki H."/>
            <person name="Tamura T."/>
        </authorList>
    </citation>
    <scope>NUCLEOTIDE SEQUENCE</scope>
    <source>
        <strain evidence="13">NBRC 101916</strain>
    </source>
</reference>
<dbReference type="EMBL" id="AP023354">
    <property type="protein sequence ID" value="BCJ30452.1"/>
    <property type="molecule type" value="Genomic_DNA"/>
</dbReference>
<feature type="transmembrane region" description="Helical" evidence="12">
    <location>
        <begin position="194"/>
        <end position="213"/>
    </location>
</feature>
<comment type="subcellular location">
    <subcellularLocation>
        <location evidence="1">Cell membrane</location>
        <topology evidence="1">Multi-pass membrane protein</topology>
    </subcellularLocation>
</comment>
<keyword evidence="9 12" id="KW-1133">Transmembrane helix</keyword>
<evidence type="ECO:0000256" key="1">
    <source>
        <dbReference type="ARBA" id="ARBA00004651"/>
    </source>
</evidence>
<dbReference type="Proteomes" id="UP000680750">
    <property type="component" value="Chromosome"/>
</dbReference>
<dbReference type="GO" id="GO:0016682">
    <property type="term" value="F:oxidoreductase activity, acting on diphenols and related substances as donors, oxygen as acceptor"/>
    <property type="evidence" value="ECO:0007669"/>
    <property type="project" value="TreeGrafter"/>
</dbReference>
<evidence type="ECO:0000256" key="7">
    <source>
        <dbReference type="ARBA" id="ARBA00022723"/>
    </source>
</evidence>
<keyword evidence="4" id="KW-1003">Cell membrane</keyword>
<evidence type="ECO:0000313" key="14">
    <source>
        <dbReference type="Proteomes" id="UP000680750"/>
    </source>
</evidence>
<dbReference type="NCBIfam" id="TIGR00203">
    <property type="entry name" value="cydB"/>
    <property type="match status" value="1"/>
</dbReference>
<keyword evidence="11 12" id="KW-0472">Membrane</keyword>
<dbReference type="GO" id="GO:0070069">
    <property type="term" value="C:cytochrome complex"/>
    <property type="evidence" value="ECO:0007669"/>
    <property type="project" value="TreeGrafter"/>
</dbReference>
<dbReference type="InterPro" id="IPR003317">
    <property type="entry name" value="Cyt-d_oxidase_su2"/>
</dbReference>
<evidence type="ECO:0000256" key="10">
    <source>
        <dbReference type="ARBA" id="ARBA00023004"/>
    </source>
</evidence>
<dbReference type="PIRSF" id="PIRSF000267">
    <property type="entry name" value="Cyt_oxidse_sub2"/>
    <property type="match status" value="1"/>
</dbReference>
<dbReference type="GO" id="GO:0019646">
    <property type="term" value="P:aerobic electron transport chain"/>
    <property type="evidence" value="ECO:0007669"/>
    <property type="project" value="TreeGrafter"/>
</dbReference>
<evidence type="ECO:0000256" key="8">
    <source>
        <dbReference type="ARBA" id="ARBA00022982"/>
    </source>
</evidence>
<keyword evidence="14" id="KW-1185">Reference proteome</keyword>
<dbReference type="KEGG" id="aser:Asera_45600"/>
<dbReference type="PANTHER" id="PTHR43141:SF5">
    <property type="entry name" value="CYTOCHROME BD-I UBIQUINOL OXIDASE SUBUNIT 2"/>
    <property type="match status" value="1"/>
</dbReference>
<keyword evidence="6 12" id="KW-0812">Transmembrane</keyword>
<sequence>MTLTELWFLIIAFLWLGYFVLEGFDFGVGMLLPLVGRDETDRRVAINTIGPVWDGNEVWLIVAGASTFAAFPEWYATLFSGFYLPLLLIVLALIVRAVSFEFRGKRAEARWKAGWDAAIIAGSAVPALLWGVAFGNIVRGVPLDARHEFVGSLGSLLNPYALLFGLTTLALFATHGAIFLALKTHGPVRDRARRIALPVGLVAAVAAVVFLTWTQLHTGTVLSAVLATGAAVALLAGLTASRMGRDGIAFAGTAAAIGLAVVSLFAAIYPDVLPATDPAHSLTIHNASSTPYTLRVMSWVALAFTPFVLAYQAWSYWVFRRRLGRHDIAGAAE</sequence>
<name>A0A810L745_9ACTN</name>
<evidence type="ECO:0000313" key="13">
    <source>
        <dbReference type="EMBL" id="BCJ30452.1"/>
    </source>
</evidence>
<feature type="transmembrane region" description="Helical" evidence="12">
    <location>
        <begin position="157"/>
        <end position="182"/>
    </location>
</feature>
<dbReference type="AlphaFoldDB" id="A0A810L745"/>
<evidence type="ECO:0000256" key="2">
    <source>
        <dbReference type="ARBA" id="ARBA00007543"/>
    </source>
</evidence>
<keyword evidence="10" id="KW-0408">Iron</keyword>
<dbReference type="GO" id="GO:0046872">
    <property type="term" value="F:metal ion binding"/>
    <property type="evidence" value="ECO:0007669"/>
    <property type="project" value="UniProtKB-KW"/>
</dbReference>
<dbReference type="RefSeq" id="WP_030446013.1">
    <property type="nucleotide sequence ID" value="NZ_AP023354.1"/>
</dbReference>
<dbReference type="Pfam" id="PF02322">
    <property type="entry name" value="Cyt_bd_oxida_II"/>
    <property type="match status" value="1"/>
</dbReference>
<evidence type="ECO:0000256" key="9">
    <source>
        <dbReference type="ARBA" id="ARBA00022989"/>
    </source>
</evidence>
<feature type="transmembrane region" description="Helical" evidence="12">
    <location>
        <begin position="219"/>
        <end position="240"/>
    </location>
</feature>
<evidence type="ECO:0000256" key="12">
    <source>
        <dbReference type="SAM" id="Phobius"/>
    </source>
</evidence>
<evidence type="ECO:0000256" key="4">
    <source>
        <dbReference type="ARBA" id="ARBA00022475"/>
    </source>
</evidence>
<keyword evidence="7" id="KW-0479">Metal-binding</keyword>
<evidence type="ECO:0000256" key="6">
    <source>
        <dbReference type="ARBA" id="ARBA00022692"/>
    </source>
</evidence>
<dbReference type="PANTHER" id="PTHR43141">
    <property type="entry name" value="CYTOCHROME BD2 SUBUNIT II"/>
    <property type="match status" value="1"/>
</dbReference>
<evidence type="ECO:0000256" key="11">
    <source>
        <dbReference type="ARBA" id="ARBA00023136"/>
    </source>
</evidence>
<dbReference type="GO" id="GO:0009055">
    <property type="term" value="F:electron transfer activity"/>
    <property type="evidence" value="ECO:0007669"/>
    <property type="project" value="TreeGrafter"/>
</dbReference>
<gene>
    <name evidence="13" type="primary">cydB</name>
    <name evidence="13" type="ORF">Asera_45600</name>
</gene>
<keyword evidence="5" id="KW-0349">Heme</keyword>
<evidence type="ECO:0000256" key="3">
    <source>
        <dbReference type="ARBA" id="ARBA00022448"/>
    </source>
</evidence>
<organism evidence="13 14">
    <name type="scientific">Actinocatenispora sera</name>
    <dbReference type="NCBI Taxonomy" id="390989"/>
    <lineage>
        <taxon>Bacteria</taxon>
        <taxon>Bacillati</taxon>
        <taxon>Actinomycetota</taxon>
        <taxon>Actinomycetes</taxon>
        <taxon>Micromonosporales</taxon>
        <taxon>Micromonosporaceae</taxon>
        <taxon>Actinocatenispora</taxon>
    </lineage>
</organism>
<keyword evidence="8" id="KW-0249">Electron transport</keyword>
<keyword evidence="3" id="KW-0813">Transport</keyword>